<evidence type="ECO:0000256" key="2">
    <source>
        <dbReference type="ARBA" id="ARBA00022908"/>
    </source>
</evidence>
<dbReference type="Gene3D" id="3.30.160.390">
    <property type="entry name" value="Integrase, DNA-binding domain"/>
    <property type="match status" value="1"/>
</dbReference>
<keyword evidence="2" id="KW-0229">DNA integration</keyword>
<dbReference type="AlphaFoldDB" id="A0AAE7NRT2"/>
<evidence type="ECO:0000256" key="3">
    <source>
        <dbReference type="ARBA" id="ARBA00023125"/>
    </source>
</evidence>
<evidence type="ECO:0000313" key="10">
    <source>
        <dbReference type="Proteomes" id="UP000594015"/>
    </source>
</evidence>
<reference evidence="9 10" key="1">
    <citation type="submission" date="2018-06" db="EMBL/GenBank/DDBJ databases">
        <title>Comparative genomics of Bradyrhizobium nodulating Arachidis hypogaea.</title>
        <authorList>
            <person name="Li Y."/>
        </authorList>
    </citation>
    <scope>NUCLEOTIDE SEQUENCE [LARGE SCALE GENOMIC DNA]</scope>
    <source>
        <strain evidence="9 10">CCBAU 051107</strain>
    </source>
</reference>
<feature type="domain" description="Tyr recombinase" evidence="7">
    <location>
        <begin position="305"/>
        <end position="523"/>
    </location>
</feature>
<dbReference type="GO" id="GO:0006310">
    <property type="term" value="P:DNA recombination"/>
    <property type="evidence" value="ECO:0007669"/>
    <property type="project" value="UniProtKB-KW"/>
</dbReference>
<evidence type="ECO:0000259" key="8">
    <source>
        <dbReference type="PROSITE" id="PS51900"/>
    </source>
</evidence>
<dbReference type="Pfam" id="PF00589">
    <property type="entry name" value="Phage_integrase"/>
    <property type="match status" value="1"/>
</dbReference>
<evidence type="ECO:0000256" key="1">
    <source>
        <dbReference type="ARBA" id="ARBA00008857"/>
    </source>
</evidence>
<dbReference type="EMBL" id="CP030050">
    <property type="protein sequence ID" value="QOZ69155.1"/>
    <property type="molecule type" value="Genomic_DNA"/>
</dbReference>
<dbReference type="InterPro" id="IPR050808">
    <property type="entry name" value="Phage_Integrase"/>
</dbReference>
<dbReference type="InterPro" id="IPR010998">
    <property type="entry name" value="Integrase_recombinase_N"/>
</dbReference>
<dbReference type="PROSITE" id="PS51900">
    <property type="entry name" value="CB"/>
    <property type="match status" value="1"/>
</dbReference>
<feature type="domain" description="Core-binding (CB)" evidence="8">
    <location>
        <begin position="204"/>
        <end position="282"/>
    </location>
</feature>
<comment type="similarity">
    <text evidence="1">Belongs to the 'phage' integrase family.</text>
</comment>
<dbReference type="Pfam" id="PF13356">
    <property type="entry name" value="Arm-DNA-bind_3"/>
    <property type="match status" value="1"/>
</dbReference>
<dbReference type="SUPFAM" id="SSF56349">
    <property type="entry name" value="DNA breaking-rejoining enzymes"/>
    <property type="match status" value="1"/>
</dbReference>
<accession>A0AAE7NRT2</accession>
<dbReference type="InterPro" id="IPR025166">
    <property type="entry name" value="Integrase_DNA_bind_dom"/>
</dbReference>
<dbReference type="KEGG" id="barh:WN72_24655"/>
<keyword evidence="3 5" id="KW-0238">DNA-binding</keyword>
<dbReference type="PANTHER" id="PTHR30629">
    <property type="entry name" value="PROPHAGE INTEGRASE"/>
    <property type="match status" value="1"/>
</dbReference>
<dbReference type="GO" id="GO:0015074">
    <property type="term" value="P:DNA integration"/>
    <property type="evidence" value="ECO:0007669"/>
    <property type="project" value="UniProtKB-KW"/>
</dbReference>
<dbReference type="InterPro" id="IPR044068">
    <property type="entry name" value="CB"/>
</dbReference>
<dbReference type="InterPro" id="IPR002104">
    <property type="entry name" value="Integrase_catalytic"/>
</dbReference>
<protein>
    <submittedName>
        <fullName evidence="9">DUF4102 domain-containing protein</fullName>
    </submittedName>
</protein>
<evidence type="ECO:0000256" key="4">
    <source>
        <dbReference type="ARBA" id="ARBA00023172"/>
    </source>
</evidence>
<dbReference type="InterPro" id="IPR011010">
    <property type="entry name" value="DNA_brk_join_enz"/>
</dbReference>
<organism evidence="9 10">
    <name type="scientific">Bradyrhizobium arachidis</name>
    <dbReference type="NCBI Taxonomy" id="858423"/>
    <lineage>
        <taxon>Bacteria</taxon>
        <taxon>Pseudomonadati</taxon>
        <taxon>Pseudomonadota</taxon>
        <taxon>Alphaproteobacteria</taxon>
        <taxon>Hyphomicrobiales</taxon>
        <taxon>Nitrobacteraceae</taxon>
        <taxon>Bradyrhizobium</taxon>
    </lineage>
</organism>
<dbReference type="GO" id="GO:0003677">
    <property type="term" value="F:DNA binding"/>
    <property type="evidence" value="ECO:0007669"/>
    <property type="project" value="UniProtKB-UniRule"/>
</dbReference>
<dbReference type="Gene3D" id="1.10.150.130">
    <property type="match status" value="1"/>
</dbReference>
<evidence type="ECO:0000256" key="6">
    <source>
        <dbReference type="SAM" id="MobiDB-lite"/>
    </source>
</evidence>
<proteinExistence type="inferred from homology"/>
<feature type="compositionally biased region" description="Pro residues" evidence="6">
    <location>
        <begin position="56"/>
        <end position="66"/>
    </location>
</feature>
<keyword evidence="4" id="KW-0233">DNA recombination</keyword>
<dbReference type="PROSITE" id="PS51898">
    <property type="entry name" value="TYR_RECOMBINASE"/>
    <property type="match status" value="1"/>
</dbReference>
<dbReference type="Proteomes" id="UP000594015">
    <property type="component" value="Chromosome"/>
</dbReference>
<evidence type="ECO:0000256" key="5">
    <source>
        <dbReference type="PROSITE-ProRule" id="PRU01248"/>
    </source>
</evidence>
<gene>
    <name evidence="9" type="ORF">WN72_24655</name>
</gene>
<feature type="region of interest" description="Disordered" evidence="6">
    <location>
        <begin position="1"/>
        <end position="74"/>
    </location>
</feature>
<feature type="compositionally biased region" description="Gly residues" evidence="6">
    <location>
        <begin position="22"/>
        <end position="34"/>
    </location>
</feature>
<sequence length="561" mass="61781">MPASPVRAEQAAFRRQYPNGPGWLGSQGNEGGSTSGLVGAAGFEPTTCSTQNIPAIPSPALSPPQAPQRREENRSPHNLVLSLACCDWHRGASPVLPGGKMSGQTITKTLVDGLEKQASEYTVWDAKLPGFGVRVRPTGAKSYIILYRAGTGRTAPVRRFTVASVGKLAPDAARTQAKILLGNIANGADPAAEKRASRPKRDRLTFDELAQLYLDQYAKVRKSSWKNDEGYLKKPRAKWKRRIASEITDDDVAELLEEIGATAPVGANRTQSILHTLFSWAKEPGRKHVPINPVADMRRRYQETARERVLNDEEIRTFWWGLDDPELPAGRSVALALRFILASMVRPGQSAGLLIPELVGFTGEDPQYHIPKYRVKKRREVIVPLNVLALASVREAIKRDDQGAVFCSWSTLGAIVPCGGANNNRTEPEQQVLLPITRDSLSAALNGRPAKGRRPARKGIREHLGLAHFTPHDLRRTAATIARRGGAKREDVKALLDHLEGDVTATYDKYDMLPEKRQVATILEAELRKIIGTKPNYCRPEIVYDRDNVVPIEQQKIAVAS</sequence>
<dbReference type="PANTHER" id="PTHR30629:SF2">
    <property type="entry name" value="PROPHAGE INTEGRASE INTS-RELATED"/>
    <property type="match status" value="1"/>
</dbReference>
<dbReference type="Gene3D" id="1.10.443.10">
    <property type="entry name" value="Intergrase catalytic core"/>
    <property type="match status" value="1"/>
</dbReference>
<evidence type="ECO:0000259" key="7">
    <source>
        <dbReference type="PROSITE" id="PS51898"/>
    </source>
</evidence>
<evidence type="ECO:0000313" key="9">
    <source>
        <dbReference type="EMBL" id="QOZ69155.1"/>
    </source>
</evidence>
<dbReference type="InterPro" id="IPR038488">
    <property type="entry name" value="Integrase_DNA-bd_sf"/>
</dbReference>
<name>A0AAE7NRT2_9BRAD</name>
<dbReference type="InterPro" id="IPR013762">
    <property type="entry name" value="Integrase-like_cat_sf"/>
</dbReference>